<feature type="active site" description="Proton donor" evidence="12">
    <location>
        <position position="268"/>
    </location>
</feature>
<keyword evidence="6 12" id="KW-0441">Lipid A biosynthesis</keyword>
<evidence type="ECO:0000256" key="2">
    <source>
        <dbReference type="ARBA" id="ARBA00002923"/>
    </source>
</evidence>
<organism evidence="13 14">
    <name type="scientific">Lichenibacterium minor</name>
    <dbReference type="NCBI Taxonomy" id="2316528"/>
    <lineage>
        <taxon>Bacteria</taxon>
        <taxon>Pseudomonadati</taxon>
        <taxon>Pseudomonadota</taxon>
        <taxon>Alphaproteobacteria</taxon>
        <taxon>Hyphomicrobiales</taxon>
        <taxon>Lichenihabitantaceae</taxon>
        <taxon>Lichenibacterium</taxon>
    </lineage>
</organism>
<evidence type="ECO:0000256" key="12">
    <source>
        <dbReference type="HAMAP-Rule" id="MF_00388"/>
    </source>
</evidence>
<comment type="catalytic activity">
    <reaction evidence="11 12">
        <text>a UDP-3-O-[(3R)-3-hydroxyacyl]-N-acetyl-alpha-D-glucosamine + H2O = a UDP-3-O-[(3R)-3-hydroxyacyl]-alpha-D-glucosamine + acetate</text>
        <dbReference type="Rhea" id="RHEA:67816"/>
        <dbReference type="ChEBI" id="CHEBI:15377"/>
        <dbReference type="ChEBI" id="CHEBI:30089"/>
        <dbReference type="ChEBI" id="CHEBI:137740"/>
        <dbReference type="ChEBI" id="CHEBI:173225"/>
        <dbReference type="EC" id="3.5.1.108"/>
    </reaction>
</comment>
<evidence type="ECO:0000256" key="9">
    <source>
        <dbReference type="ARBA" id="ARBA00022833"/>
    </source>
</evidence>
<evidence type="ECO:0000256" key="11">
    <source>
        <dbReference type="ARBA" id="ARBA00024535"/>
    </source>
</evidence>
<dbReference type="OrthoDB" id="9802746at2"/>
<dbReference type="Gene3D" id="3.30.230.20">
    <property type="entry name" value="lpxc deacetylase, domain 1"/>
    <property type="match status" value="1"/>
</dbReference>
<dbReference type="GO" id="GO:0046872">
    <property type="term" value="F:metal ion binding"/>
    <property type="evidence" value="ECO:0007669"/>
    <property type="project" value="UniProtKB-KW"/>
</dbReference>
<evidence type="ECO:0000313" key="13">
    <source>
        <dbReference type="EMBL" id="RYC30056.1"/>
    </source>
</evidence>
<comment type="similarity">
    <text evidence="12">Belongs to the LpxC family.</text>
</comment>
<dbReference type="AlphaFoldDB" id="A0A4Q2U5I2"/>
<dbReference type="HAMAP" id="MF_00388">
    <property type="entry name" value="LpxC"/>
    <property type="match status" value="1"/>
</dbReference>
<dbReference type="InterPro" id="IPR015870">
    <property type="entry name" value="UDP-acyl_N-AcGlcN_deAcase_N"/>
</dbReference>
<dbReference type="RefSeq" id="WP_129228815.1">
    <property type="nucleotide sequence ID" value="NZ_QYBB01000033.1"/>
</dbReference>
<keyword evidence="8 12" id="KW-0378">Hydrolase</keyword>
<evidence type="ECO:0000256" key="1">
    <source>
        <dbReference type="ARBA" id="ARBA00001947"/>
    </source>
</evidence>
<evidence type="ECO:0000256" key="8">
    <source>
        <dbReference type="ARBA" id="ARBA00022801"/>
    </source>
</evidence>
<keyword evidence="7 12" id="KW-0479">Metal-binding</keyword>
<sequence length="319" mass="34344">MKFPKQTTLRKRCVLTGNGVHSNAPVTLTLHPAEPDSGIVFLRTKLPEGGTRRIEAKWSRVSTTDLCTVLGDSSLGSVSTVEHLLAALAGLGVDNVLVEVDGPEVPIMDGSSAVFVAAIDKVGLRTLSAPRRFLRILKPVRIEHGRSFSELRPADEGFSLDVEIDYPVEAIGRHRKAIALNPTTFRREISRARTFGLLRDVERLWKLGFALGSSLDNSVAVDGDRILNPEGLRAPDEFVSHKMLDAVGDLALAGAPIIGHYSAFCPGHKMNFLVLQALFADRSAYSFVEAPAEAASQIASGFADFGGFAPMPAFAAEIN</sequence>
<dbReference type="NCBIfam" id="TIGR00325">
    <property type="entry name" value="lpxC"/>
    <property type="match status" value="1"/>
</dbReference>
<dbReference type="GO" id="GO:0009245">
    <property type="term" value="P:lipid A biosynthetic process"/>
    <property type="evidence" value="ECO:0007669"/>
    <property type="project" value="UniProtKB-UniRule"/>
</dbReference>
<protein>
    <recommendedName>
        <fullName evidence="4 12">UDP-3-O-acyl-N-acetylglucosamine deacetylase</fullName>
        <shortName evidence="12">UDP-3-O-acyl-GlcNAc deacetylase</shortName>
        <ecNumber evidence="4 12">3.5.1.108</ecNumber>
    </recommendedName>
    <alternativeName>
        <fullName evidence="12">UDP-3-O-[R-3-hydroxymyristoyl]-N-acetylglucosamine deacetylase</fullName>
    </alternativeName>
</protein>
<gene>
    <name evidence="12" type="primary">lpxC</name>
    <name evidence="13" type="ORF">D3273_20795</name>
</gene>
<evidence type="ECO:0000256" key="5">
    <source>
        <dbReference type="ARBA" id="ARBA00022516"/>
    </source>
</evidence>
<evidence type="ECO:0000256" key="4">
    <source>
        <dbReference type="ARBA" id="ARBA00012745"/>
    </source>
</evidence>
<dbReference type="EMBL" id="QYBB01000033">
    <property type="protein sequence ID" value="RYC30056.1"/>
    <property type="molecule type" value="Genomic_DNA"/>
</dbReference>
<dbReference type="PANTHER" id="PTHR33694:SF1">
    <property type="entry name" value="UDP-3-O-ACYL-N-ACETYLGLUCOSAMINE DEACETYLASE 1, MITOCHONDRIAL-RELATED"/>
    <property type="match status" value="1"/>
</dbReference>
<dbReference type="EC" id="3.5.1.108" evidence="4 12"/>
<feature type="binding site" evidence="12">
    <location>
        <position position="83"/>
    </location>
    <ligand>
        <name>Zn(2+)</name>
        <dbReference type="ChEBI" id="CHEBI:29105"/>
    </ligand>
</feature>
<dbReference type="PANTHER" id="PTHR33694">
    <property type="entry name" value="UDP-3-O-ACYL-N-ACETYLGLUCOSAMINE DEACETYLASE 1, MITOCHONDRIAL-RELATED"/>
    <property type="match status" value="1"/>
</dbReference>
<keyword evidence="14" id="KW-1185">Reference proteome</keyword>
<reference evidence="13 14" key="2">
    <citation type="submission" date="2019-02" db="EMBL/GenBank/DDBJ databases">
        <title>'Lichenibacterium ramalinii' gen. nov. sp. nov., 'Lichenibacterium minor' gen. nov. sp. nov.</title>
        <authorList>
            <person name="Pankratov T."/>
        </authorList>
    </citation>
    <scope>NUCLEOTIDE SEQUENCE [LARGE SCALE GENOMIC DNA]</scope>
    <source>
        <strain evidence="13 14">RmlP026</strain>
    </source>
</reference>
<keyword evidence="9 12" id="KW-0862">Zinc</keyword>
<feature type="binding site" evidence="12">
    <location>
        <position position="241"/>
    </location>
    <ligand>
        <name>Zn(2+)</name>
        <dbReference type="ChEBI" id="CHEBI:29105"/>
    </ligand>
</feature>
<comment type="function">
    <text evidence="2 12">Catalyzes the hydrolysis of UDP-3-O-myristoyl-N-acetylglucosamine to form UDP-3-O-myristoylglucosamine and acetate, the committed step in lipid A biosynthesis.</text>
</comment>
<evidence type="ECO:0000256" key="7">
    <source>
        <dbReference type="ARBA" id="ARBA00022723"/>
    </source>
</evidence>
<evidence type="ECO:0000256" key="6">
    <source>
        <dbReference type="ARBA" id="ARBA00022556"/>
    </source>
</evidence>
<feature type="binding site" evidence="12">
    <location>
        <position position="245"/>
    </location>
    <ligand>
        <name>Zn(2+)</name>
        <dbReference type="ChEBI" id="CHEBI:29105"/>
    </ligand>
</feature>
<dbReference type="InterPro" id="IPR011334">
    <property type="entry name" value="UDP-acyl_GlcNac_deAcase_C"/>
</dbReference>
<comment type="cofactor">
    <cofactor evidence="1 12">
        <name>Zn(2+)</name>
        <dbReference type="ChEBI" id="CHEBI:29105"/>
    </cofactor>
</comment>
<keyword evidence="10 12" id="KW-0443">Lipid metabolism</keyword>
<dbReference type="InterPro" id="IPR020568">
    <property type="entry name" value="Ribosomal_Su5_D2-typ_SF"/>
</dbReference>
<dbReference type="Proteomes" id="UP000290759">
    <property type="component" value="Unassembled WGS sequence"/>
</dbReference>
<evidence type="ECO:0000256" key="10">
    <source>
        <dbReference type="ARBA" id="ARBA00023098"/>
    </source>
</evidence>
<dbReference type="InterPro" id="IPR004463">
    <property type="entry name" value="UDP-acyl_GlcNac_deAcase"/>
</dbReference>
<dbReference type="GO" id="GO:0103117">
    <property type="term" value="F:UDP-3-O-acyl-N-acetylglucosamine deacetylase activity"/>
    <property type="evidence" value="ECO:0007669"/>
    <property type="project" value="UniProtKB-UniRule"/>
</dbReference>
<comment type="caution">
    <text evidence="13">The sequence shown here is derived from an EMBL/GenBank/DDBJ whole genome shotgun (WGS) entry which is preliminary data.</text>
</comment>
<name>A0A4Q2U5I2_9HYPH</name>
<dbReference type="UniPathway" id="UPA00359">
    <property type="reaction ID" value="UER00478"/>
</dbReference>
<dbReference type="Pfam" id="PF03331">
    <property type="entry name" value="LpxC"/>
    <property type="match status" value="1"/>
</dbReference>
<reference evidence="13 14" key="1">
    <citation type="submission" date="2018-12" db="EMBL/GenBank/DDBJ databases">
        <authorList>
            <person name="Grouzdev D.S."/>
            <person name="Krutkina M.S."/>
        </authorList>
    </citation>
    <scope>NUCLEOTIDE SEQUENCE [LARGE SCALE GENOMIC DNA]</scope>
    <source>
        <strain evidence="13 14">RmlP026</strain>
    </source>
</reference>
<evidence type="ECO:0000313" key="14">
    <source>
        <dbReference type="Proteomes" id="UP000290759"/>
    </source>
</evidence>
<comment type="pathway">
    <text evidence="3 12">Glycolipid biosynthesis; lipid IV(A) biosynthesis; lipid IV(A) from (3R)-3-hydroxytetradecanoyl-[acyl-carrier-protein] and UDP-N-acetyl-alpha-D-glucosamine: step 2/6.</text>
</comment>
<keyword evidence="5 12" id="KW-0444">Lipid biosynthesis</keyword>
<proteinExistence type="inferred from homology"/>
<evidence type="ECO:0000256" key="3">
    <source>
        <dbReference type="ARBA" id="ARBA00005002"/>
    </source>
</evidence>
<dbReference type="GO" id="GO:0016020">
    <property type="term" value="C:membrane"/>
    <property type="evidence" value="ECO:0007669"/>
    <property type="project" value="GOC"/>
</dbReference>
<dbReference type="SUPFAM" id="SSF54211">
    <property type="entry name" value="Ribosomal protein S5 domain 2-like"/>
    <property type="match status" value="2"/>
</dbReference>
<accession>A0A4Q2U5I2</accession>
<dbReference type="Gene3D" id="3.30.1700.10">
    <property type="entry name" value="lpxc deacetylase, domain 2"/>
    <property type="match status" value="1"/>
</dbReference>